<dbReference type="InterPro" id="IPR001611">
    <property type="entry name" value="Leu-rich_rpt"/>
</dbReference>
<organism evidence="1 2">
    <name type="scientific">Linum trigynum</name>
    <dbReference type="NCBI Taxonomy" id="586398"/>
    <lineage>
        <taxon>Eukaryota</taxon>
        <taxon>Viridiplantae</taxon>
        <taxon>Streptophyta</taxon>
        <taxon>Embryophyta</taxon>
        <taxon>Tracheophyta</taxon>
        <taxon>Spermatophyta</taxon>
        <taxon>Magnoliopsida</taxon>
        <taxon>eudicotyledons</taxon>
        <taxon>Gunneridae</taxon>
        <taxon>Pentapetalae</taxon>
        <taxon>rosids</taxon>
        <taxon>fabids</taxon>
        <taxon>Malpighiales</taxon>
        <taxon>Linaceae</taxon>
        <taxon>Linum</taxon>
    </lineage>
</organism>
<reference evidence="1 2" key="1">
    <citation type="submission" date="2024-04" db="EMBL/GenBank/DDBJ databases">
        <authorList>
            <person name="Fracassetti M."/>
        </authorList>
    </citation>
    <scope>NUCLEOTIDE SEQUENCE [LARGE SCALE GENOMIC DNA]</scope>
</reference>
<name>A0AAV2EL92_9ROSI</name>
<dbReference type="Gene3D" id="3.80.10.10">
    <property type="entry name" value="Ribonuclease Inhibitor"/>
    <property type="match status" value="1"/>
</dbReference>
<dbReference type="EMBL" id="OZ034818">
    <property type="protein sequence ID" value="CAL1386689.1"/>
    <property type="molecule type" value="Genomic_DNA"/>
</dbReference>
<dbReference type="InterPro" id="IPR032675">
    <property type="entry name" value="LRR_dom_sf"/>
</dbReference>
<proteinExistence type="predicted"/>
<evidence type="ECO:0000313" key="1">
    <source>
        <dbReference type="EMBL" id="CAL1386689.1"/>
    </source>
</evidence>
<dbReference type="Proteomes" id="UP001497516">
    <property type="component" value="Chromosome 5"/>
</dbReference>
<accession>A0AAV2EL92</accession>
<sequence length="93" mass="10365">MLERRRLGLLLHLGASVSSSKLNLFFVHLQAMQLVEELIPAHLHSFSNLTSLELLNLSRNALNGSFPAEIARGMIQLQILDISGNENSRASYH</sequence>
<gene>
    <name evidence="1" type="ORF">LTRI10_LOCUS27721</name>
</gene>
<keyword evidence="2" id="KW-1185">Reference proteome</keyword>
<evidence type="ECO:0000313" key="2">
    <source>
        <dbReference type="Proteomes" id="UP001497516"/>
    </source>
</evidence>
<protein>
    <submittedName>
        <fullName evidence="1">Uncharacterized protein</fullName>
    </submittedName>
</protein>
<dbReference type="AlphaFoldDB" id="A0AAV2EL92"/>
<dbReference type="SUPFAM" id="SSF52047">
    <property type="entry name" value="RNI-like"/>
    <property type="match status" value="1"/>
</dbReference>
<dbReference type="Pfam" id="PF00560">
    <property type="entry name" value="LRR_1"/>
    <property type="match status" value="1"/>
</dbReference>